<accession>A0A6A6IL29</accession>
<feature type="compositionally biased region" description="Basic and acidic residues" evidence="1">
    <location>
        <begin position="148"/>
        <end position="163"/>
    </location>
</feature>
<reference evidence="2" key="1">
    <citation type="journal article" date="2020" name="Stud. Mycol.">
        <title>101 Dothideomycetes genomes: a test case for predicting lifestyles and emergence of pathogens.</title>
        <authorList>
            <person name="Haridas S."/>
            <person name="Albert R."/>
            <person name="Binder M."/>
            <person name="Bloem J."/>
            <person name="Labutti K."/>
            <person name="Salamov A."/>
            <person name="Andreopoulos B."/>
            <person name="Baker S."/>
            <person name="Barry K."/>
            <person name="Bills G."/>
            <person name="Bluhm B."/>
            <person name="Cannon C."/>
            <person name="Castanera R."/>
            <person name="Culley D."/>
            <person name="Daum C."/>
            <person name="Ezra D."/>
            <person name="Gonzalez J."/>
            <person name="Henrissat B."/>
            <person name="Kuo A."/>
            <person name="Liang C."/>
            <person name="Lipzen A."/>
            <person name="Lutzoni F."/>
            <person name="Magnuson J."/>
            <person name="Mondo S."/>
            <person name="Nolan M."/>
            <person name="Ohm R."/>
            <person name="Pangilinan J."/>
            <person name="Park H.-J."/>
            <person name="Ramirez L."/>
            <person name="Alfaro M."/>
            <person name="Sun H."/>
            <person name="Tritt A."/>
            <person name="Yoshinaga Y."/>
            <person name="Zwiers L.-H."/>
            <person name="Turgeon B."/>
            <person name="Goodwin S."/>
            <person name="Spatafora J."/>
            <person name="Crous P."/>
            <person name="Grigoriev I."/>
        </authorList>
    </citation>
    <scope>NUCLEOTIDE SEQUENCE</scope>
    <source>
        <strain evidence="2">CBS 122368</strain>
    </source>
</reference>
<evidence type="ECO:0000256" key="1">
    <source>
        <dbReference type="SAM" id="MobiDB-lite"/>
    </source>
</evidence>
<dbReference type="EMBL" id="ML987193">
    <property type="protein sequence ID" value="KAF2250552.1"/>
    <property type="molecule type" value="Genomic_DNA"/>
</dbReference>
<gene>
    <name evidence="2" type="ORF">BU26DRAFT_503215</name>
</gene>
<feature type="region of interest" description="Disordered" evidence="1">
    <location>
        <begin position="146"/>
        <end position="166"/>
    </location>
</feature>
<proteinExistence type="predicted"/>
<sequence length="253" mass="28637">MPQRRKRRRFSTPPPVVATEEFASHQQAQLETPQRSAVLSTLYFCEVKGIACNLAEIREVFNIPESTASNIIKSKRAQRLQNADEPNTRGALRELTNSDANAIATYINEAPFKEKASVNPPPSKKEWSRRIVQKRVTEVSGIKTHRAAVKEDHPEPTQKERCMPYDAGNSNGKINAVTFLKILPHLRDATLGREVAIYMDCDSAHKLKKVLEWMDANGMDYIIGAPSSPDLLVMETWVKPLRDRFKARRSQTI</sequence>
<dbReference type="AlphaFoldDB" id="A0A6A6IL29"/>
<evidence type="ECO:0000313" key="3">
    <source>
        <dbReference type="Proteomes" id="UP000800094"/>
    </source>
</evidence>
<dbReference type="GO" id="GO:0003676">
    <property type="term" value="F:nucleic acid binding"/>
    <property type="evidence" value="ECO:0007669"/>
    <property type="project" value="InterPro"/>
</dbReference>
<dbReference type="GeneID" id="54580014"/>
<dbReference type="OrthoDB" id="3792031at2759"/>
<keyword evidence="3" id="KW-1185">Reference proteome</keyword>
<dbReference type="Gene3D" id="3.30.420.10">
    <property type="entry name" value="Ribonuclease H-like superfamily/Ribonuclease H"/>
    <property type="match status" value="1"/>
</dbReference>
<dbReference type="RefSeq" id="XP_033685556.1">
    <property type="nucleotide sequence ID" value="XM_033826684.1"/>
</dbReference>
<protein>
    <submittedName>
        <fullName evidence="2">Uncharacterized protein</fullName>
    </submittedName>
</protein>
<dbReference type="Proteomes" id="UP000800094">
    <property type="component" value="Unassembled WGS sequence"/>
</dbReference>
<dbReference type="InterPro" id="IPR036397">
    <property type="entry name" value="RNaseH_sf"/>
</dbReference>
<organism evidence="2 3">
    <name type="scientific">Trematosphaeria pertusa</name>
    <dbReference type="NCBI Taxonomy" id="390896"/>
    <lineage>
        <taxon>Eukaryota</taxon>
        <taxon>Fungi</taxon>
        <taxon>Dikarya</taxon>
        <taxon>Ascomycota</taxon>
        <taxon>Pezizomycotina</taxon>
        <taxon>Dothideomycetes</taxon>
        <taxon>Pleosporomycetidae</taxon>
        <taxon>Pleosporales</taxon>
        <taxon>Massarineae</taxon>
        <taxon>Trematosphaeriaceae</taxon>
        <taxon>Trematosphaeria</taxon>
    </lineage>
</organism>
<name>A0A6A6IL29_9PLEO</name>
<evidence type="ECO:0000313" key="2">
    <source>
        <dbReference type="EMBL" id="KAF2250552.1"/>
    </source>
</evidence>